<evidence type="ECO:0000313" key="7">
    <source>
        <dbReference type="EMBL" id="CAA9891714.1"/>
    </source>
</evidence>
<organism evidence="7 8">
    <name type="scientific">Candidatus Methylobacter favarea</name>
    <dbReference type="NCBI Taxonomy" id="2707345"/>
    <lineage>
        <taxon>Bacteria</taxon>
        <taxon>Pseudomonadati</taxon>
        <taxon>Pseudomonadota</taxon>
        <taxon>Gammaproteobacteria</taxon>
        <taxon>Methylococcales</taxon>
        <taxon>Methylococcaceae</taxon>
        <taxon>Methylobacter</taxon>
    </lineage>
</organism>
<comment type="subcellular location">
    <subcellularLocation>
        <location evidence="1">Membrane</location>
        <topology evidence="1">Single-pass membrane protein</topology>
    </subcellularLocation>
</comment>
<feature type="domain" description="Bacterial virulence protein VirB8" evidence="6">
    <location>
        <begin position="14"/>
        <end position="223"/>
    </location>
</feature>
<keyword evidence="3 5" id="KW-1133">Transmembrane helix</keyword>
<evidence type="ECO:0000256" key="3">
    <source>
        <dbReference type="ARBA" id="ARBA00022989"/>
    </source>
</evidence>
<evidence type="ECO:0000313" key="8">
    <source>
        <dbReference type="Proteomes" id="UP000494216"/>
    </source>
</evidence>
<sequence length="240" mass="27233">MKRDPQLESYLQEASSWEADKLRDALKQNKYLRWIIIGLIAIAASLAWAIKGLTPLKTTQPYVVRVDNSTGIVDVVPIYNGETELNELVTRNLLTHYQTARERYFYAIAETDYEYLGAFNNAKLNDEWARDWSESNPESPLVKYKDGTTVNVHVKGITFLEPDSGARDTAQIRFTTEIRKGGSGTPQIKHWLSTIKYVYGEPSKDDKERSLNPMGLRIISYHKEPEVIAGPPRILGGSQK</sequence>
<gene>
    <name evidence="7" type="ORF">METHB2_490020</name>
</gene>
<evidence type="ECO:0000256" key="5">
    <source>
        <dbReference type="SAM" id="Phobius"/>
    </source>
</evidence>
<dbReference type="EMBL" id="CADCXN010000079">
    <property type="protein sequence ID" value="CAA9891714.1"/>
    <property type="molecule type" value="Genomic_DNA"/>
</dbReference>
<evidence type="ECO:0000256" key="1">
    <source>
        <dbReference type="ARBA" id="ARBA00004167"/>
    </source>
</evidence>
<dbReference type="Proteomes" id="UP000494216">
    <property type="component" value="Unassembled WGS sequence"/>
</dbReference>
<keyword evidence="4 5" id="KW-0472">Membrane</keyword>
<dbReference type="CDD" id="cd16424">
    <property type="entry name" value="VirB8"/>
    <property type="match status" value="1"/>
</dbReference>
<dbReference type="GO" id="GO:0030255">
    <property type="term" value="P:protein secretion by the type IV secretion system"/>
    <property type="evidence" value="ECO:0007669"/>
    <property type="project" value="InterPro"/>
</dbReference>
<dbReference type="InterPro" id="IPR007430">
    <property type="entry name" value="VirB8"/>
</dbReference>
<comment type="caution">
    <text evidence="7">The sequence shown here is derived from an EMBL/GenBank/DDBJ whole genome shotgun (WGS) entry which is preliminary data.</text>
</comment>
<dbReference type="RefSeq" id="WP_174626553.1">
    <property type="nucleotide sequence ID" value="NZ_CADCXN010000079.1"/>
</dbReference>
<dbReference type="Gene3D" id="3.10.450.230">
    <property type="entry name" value="VirB8 protein"/>
    <property type="match status" value="1"/>
</dbReference>
<name>A0A8S0X8Z9_9GAMM</name>
<dbReference type="InterPro" id="IPR026264">
    <property type="entry name" value="VirB8/PtlE"/>
</dbReference>
<dbReference type="GO" id="GO:0016020">
    <property type="term" value="C:membrane"/>
    <property type="evidence" value="ECO:0007669"/>
    <property type="project" value="UniProtKB-SubCell"/>
</dbReference>
<dbReference type="PIRSF" id="PIRSF003299">
    <property type="entry name" value="VirB8_PtlE"/>
    <property type="match status" value="1"/>
</dbReference>
<evidence type="ECO:0000256" key="4">
    <source>
        <dbReference type="ARBA" id="ARBA00023136"/>
    </source>
</evidence>
<evidence type="ECO:0000256" key="2">
    <source>
        <dbReference type="ARBA" id="ARBA00022692"/>
    </source>
</evidence>
<dbReference type="AlphaFoldDB" id="A0A8S0X8Z9"/>
<evidence type="ECO:0000259" key="6">
    <source>
        <dbReference type="Pfam" id="PF04335"/>
    </source>
</evidence>
<feature type="transmembrane region" description="Helical" evidence="5">
    <location>
        <begin position="31"/>
        <end position="50"/>
    </location>
</feature>
<protein>
    <recommendedName>
        <fullName evidence="6">Bacterial virulence protein VirB8 domain-containing protein</fullName>
    </recommendedName>
</protein>
<dbReference type="Pfam" id="PF04335">
    <property type="entry name" value="VirB8"/>
    <property type="match status" value="1"/>
</dbReference>
<accession>A0A8S0X8Z9</accession>
<proteinExistence type="predicted"/>
<keyword evidence="2 5" id="KW-0812">Transmembrane</keyword>
<reference evidence="7 8" key="1">
    <citation type="submission" date="2020-02" db="EMBL/GenBank/DDBJ databases">
        <authorList>
            <person name="Hogendoorn C."/>
        </authorList>
    </citation>
    <scope>NUCLEOTIDE SEQUENCE [LARGE SCALE GENOMIC DNA]</scope>
    <source>
        <strain evidence="7">METHB21</strain>
    </source>
</reference>
<dbReference type="SUPFAM" id="SSF54427">
    <property type="entry name" value="NTF2-like"/>
    <property type="match status" value="1"/>
</dbReference>
<dbReference type="InterPro" id="IPR032710">
    <property type="entry name" value="NTF2-like_dom_sf"/>
</dbReference>
<keyword evidence="8" id="KW-1185">Reference proteome</keyword>